<dbReference type="Proteomes" id="UP000747110">
    <property type="component" value="Unassembled WGS sequence"/>
</dbReference>
<evidence type="ECO:0000313" key="6">
    <source>
        <dbReference type="EMBL" id="GIM17045.1"/>
    </source>
</evidence>
<protein>
    <recommendedName>
        <fullName evidence="8">Eukaryotic translation initiation factor 3 30 kDa subunit</fullName>
    </recommendedName>
</protein>
<evidence type="ECO:0000256" key="2">
    <source>
        <dbReference type="ARBA" id="ARBA00022540"/>
    </source>
</evidence>
<dbReference type="InterPro" id="IPR023194">
    <property type="entry name" value="eIF3-like_dom_sf"/>
</dbReference>
<dbReference type="AlphaFoldDB" id="A0A8J4D058"/>
<dbReference type="PANTHER" id="PTHR21681:SF0">
    <property type="entry name" value="EUKARYOTIC TRANSLATION INITIATION FACTOR 3 SUBUNIT J"/>
    <property type="match status" value="1"/>
</dbReference>
<evidence type="ECO:0008006" key="8">
    <source>
        <dbReference type="Google" id="ProtNLM"/>
    </source>
</evidence>
<evidence type="ECO:0000256" key="3">
    <source>
        <dbReference type="ARBA" id="ARBA00022917"/>
    </source>
</evidence>
<dbReference type="EMBL" id="BNCQ01000089">
    <property type="protein sequence ID" value="GIM17045.1"/>
    <property type="molecule type" value="Genomic_DNA"/>
</dbReference>
<sequence length="281" mass="31577">VHLQPSATTRTSVIFQEAIPAEEHFPTASLTLTWTANPLRHFTKMADDLDDWETADIESDLSKTTIAAVKPAPAFETKGEAILAKINGPDMSQFEDEDKNFSAPVEHSVPAPQPKKKEEKKYREERVEIDTPLDDPIAEKLRQQKLVEQADYESARDLFGGVSTLKPLESYLPKTLKEFEDFTLEIVSRHVVVHRESKHYKAFVKALIKAAVEPLGPDEVKDLETCLAMVRSEKAKKKKEEEEKKKGGKKTLNMGKQGLSAGLDDYVYDDNLDGDGDDDFM</sequence>
<dbReference type="Pfam" id="PF08597">
    <property type="entry name" value="eIF3_subunit"/>
    <property type="match status" value="1"/>
</dbReference>
<accession>A0A8J4D058</accession>
<reference evidence="5" key="1">
    <citation type="journal article" date="2021" name="Proc. Natl. Acad. Sci. U.S.A.">
        <title>Three genomes in the algal genus Volvox reveal the fate of a haploid sex-determining region after a transition to homothallism.</title>
        <authorList>
            <person name="Yamamoto K."/>
            <person name="Hamaji T."/>
            <person name="Kawai-Toyooka H."/>
            <person name="Matsuzaki R."/>
            <person name="Takahashi F."/>
            <person name="Nishimura Y."/>
            <person name="Kawachi M."/>
            <person name="Noguchi H."/>
            <person name="Minakuchi Y."/>
            <person name="Umen J.G."/>
            <person name="Toyoda A."/>
            <person name="Nozaki H."/>
        </authorList>
    </citation>
    <scope>NUCLEOTIDE SEQUENCE</scope>
    <source>
        <strain evidence="6">NIES-3785</strain>
        <strain evidence="5">NIES-3786</strain>
    </source>
</reference>
<comment type="caution">
    <text evidence="5">The sequence shown here is derived from an EMBL/GenBank/DDBJ whole genome shotgun (WGS) entry which is preliminary data.</text>
</comment>
<dbReference type="GO" id="GO:0003743">
    <property type="term" value="F:translation initiation factor activity"/>
    <property type="evidence" value="ECO:0007669"/>
    <property type="project" value="UniProtKB-KW"/>
</dbReference>
<keyword evidence="7" id="KW-1185">Reference proteome</keyword>
<gene>
    <name evidence="5" type="ORF">Vretifemale_19848</name>
    <name evidence="6" type="ORF">Vretimale_19559</name>
</gene>
<dbReference type="Gene3D" id="1.10.246.60">
    <property type="entry name" value="Eukaryotic translation initiation factor 3 like domains"/>
    <property type="match status" value="1"/>
</dbReference>
<dbReference type="PANTHER" id="PTHR21681">
    <property type="entry name" value="EUKARYOTIC TRANSLATION INITIATION FACTOR 3 SUBUNIT J"/>
    <property type="match status" value="1"/>
</dbReference>
<evidence type="ECO:0000313" key="7">
    <source>
        <dbReference type="Proteomes" id="UP000747110"/>
    </source>
</evidence>
<dbReference type="InterPro" id="IPR013906">
    <property type="entry name" value="eIF3j"/>
</dbReference>
<organism evidence="5 7">
    <name type="scientific">Volvox reticuliferus</name>
    <dbReference type="NCBI Taxonomy" id="1737510"/>
    <lineage>
        <taxon>Eukaryota</taxon>
        <taxon>Viridiplantae</taxon>
        <taxon>Chlorophyta</taxon>
        <taxon>core chlorophytes</taxon>
        <taxon>Chlorophyceae</taxon>
        <taxon>CS clade</taxon>
        <taxon>Chlamydomonadales</taxon>
        <taxon>Volvocaceae</taxon>
        <taxon>Volvox</taxon>
    </lineage>
</organism>
<keyword evidence="3" id="KW-0648">Protein biosynthesis</keyword>
<name>A0A8J4D058_9CHLO</name>
<evidence type="ECO:0000256" key="4">
    <source>
        <dbReference type="SAM" id="MobiDB-lite"/>
    </source>
</evidence>
<feature type="region of interest" description="Disordered" evidence="4">
    <location>
        <begin position="232"/>
        <end position="269"/>
    </location>
</feature>
<dbReference type="Proteomes" id="UP000722791">
    <property type="component" value="Unassembled WGS sequence"/>
</dbReference>
<dbReference type="OrthoDB" id="20381at2759"/>
<keyword evidence="1" id="KW-0963">Cytoplasm</keyword>
<feature type="compositionally biased region" description="Basic and acidic residues" evidence="4">
    <location>
        <begin position="115"/>
        <end position="126"/>
    </location>
</feature>
<dbReference type="GO" id="GO:0005852">
    <property type="term" value="C:eukaryotic translation initiation factor 3 complex"/>
    <property type="evidence" value="ECO:0007669"/>
    <property type="project" value="InterPro"/>
</dbReference>
<keyword evidence="2" id="KW-0396">Initiation factor</keyword>
<evidence type="ECO:0000313" key="5">
    <source>
        <dbReference type="EMBL" id="GIL92307.1"/>
    </source>
</evidence>
<proteinExistence type="predicted"/>
<feature type="region of interest" description="Disordered" evidence="4">
    <location>
        <begin position="93"/>
        <end position="126"/>
    </location>
</feature>
<evidence type="ECO:0000256" key="1">
    <source>
        <dbReference type="ARBA" id="ARBA00022490"/>
    </source>
</evidence>
<dbReference type="EMBL" id="BNCP01000076">
    <property type="protein sequence ID" value="GIL92307.1"/>
    <property type="molecule type" value="Genomic_DNA"/>
</dbReference>
<feature type="non-terminal residue" evidence="5">
    <location>
        <position position="1"/>
    </location>
</feature>